<keyword evidence="3" id="KW-1185">Reference proteome</keyword>
<name>A0A1G8LF86_9ACTN</name>
<feature type="transmembrane region" description="Helical" evidence="1">
    <location>
        <begin position="44"/>
        <end position="70"/>
    </location>
</feature>
<dbReference type="STRING" id="633440.SAMN05421869_10677"/>
<keyword evidence="1" id="KW-0812">Transmembrane</keyword>
<dbReference type="RefSeq" id="WP_090931534.1">
    <property type="nucleotide sequence ID" value="NZ_FNDJ01000006.1"/>
</dbReference>
<dbReference type="Proteomes" id="UP000199202">
    <property type="component" value="Unassembled WGS sequence"/>
</dbReference>
<sequence>MGKAALRILGFEVKGLAAVGLWLARRRHGVPPGATAVTYAKEQYFTMSLMMFAMVVEAVVVDLLLVAMSAPAGVRYAVLVLDVYGLLFGLALVAACVTRPHVVTADEVRIRYGAYLDVRVPRHLIASVHTSRSYHERAMIAVADGRLTVAVASTANVTIRLTEPITFERPLGAVAEAHTIRFFADRPEILVTALRAEDAVRP</sequence>
<feature type="transmembrane region" description="Helical" evidence="1">
    <location>
        <begin position="76"/>
        <end position="97"/>
    </location>
</feature>
<gene>
    <name evidence="2" type="ORF">SAMN05421869_10677</name>
</gene>
<feature type="transmembrane region" description="Helical" evidence="1">
    <location>
        <begin position="6"/>
        <end position="24"/>
    </location>
</feature>
<evidence type="ECO:0000313" key="3">
    <source>
        <dbReference type="Proteomes" id="UP000199202"/>
    </source>
</evidence>
<proteinExistence type="predicted"/>
<protein>
    <submittedName>
        <fullName evidence="2">Uncharacterized protein</fullName>
    </submittedName>
</protein>
<evidence type="ECO:0000256" key="1">
    <source>
        <dbReference type="SAM" id="Phobius"/>
    </source>
</evidence>
<accession>A0A1G8LF86</accession>
<organism evidence="2 3">
    <name type="scientific">Nonomuraea jiangxiensis</name>
    <dbReference type="NCBI Taxonomy" id="633440"/>
    <lineage>
        <taxon>Bacteria</taxon>
        <taxon>Bacillati</taxon>
        <taxon>Actinomycetota</taxon>
        <taxon>Actinomycetes</taxon>
        <taxon>Streptosporangiales</taxon>
        <taxon>Streptosporangiaceae</taxon>
        <taxon>Nonomuraea</taxon>
    </lineage>
</organism>
<dbReference type="AlphaFoldDB" id="A0A1G8LF86"/>
<dbReference type="EMBL" id="FNDJ01000006">
    <property type="protein sequence ID" value="SDI54358.1"/>
    <property type="molecule type" value="Genomic_DNA"/>
</dbReference>
<evidence type="ECO:0000313" key="2">
    <source>
        <dbReference type="EMBL" id="SDI54358.1"/>
    </source>
</evidence>
<reference evidence="2 3" key="1">
    <citation type="submission" date="2016-10" db="EMBL/GenBank/DDBJ databases">
        <authorList>
            <person name="de Groot N.N."/>
        </authorList>
    </citation>
    <scope>NUCLEOTIDE SEQUENCE [LARGE SCALE GENOMIC DNA]</scope>
    <source>
        <strain evidence="2 3">CGMCC 4.6533</strain>
    </source>
</reference>
<dbReference type="OrthoDB" id="4337641at2"/>
<keyword evidence="1" id="KW-1133">Transmembrane helix</keyword>
<keyword evidence="1" id="KW-0472">Membrane</keyword>